<feature type="domain" description="EGF-like" evidence="5">
    <location>
        <begin position="55"/>
        <end position="91"/>
    </location>
</feature>
<name>A0A8C5EYX8_GOUWI</name>
<dbReference type="FunFam" id="2.10.25.10:FF:000125">
    <property type="entry name" value="Neurogenic locus notch protein-like"/>
    <property type="match status" value="1"/>
</dbReference>
<reference evidence="6" key="2">
    <citation type="submission" date="2025-08" db="UniProtKB">
        <authorList>
            <consortium name="Ensembl"/>
        </authorList>
    </citation>
    <scope>IDENTIFICATION</scope>
</reference>
<dbReference type="AlphaFoldDB" id="A0A8C5EYX8"/>
<evidence type="ECO:0000256" key="1">
    <source>
        <dbReference type="ARBA" id="ARBA00022536"/>
    </source>
</evidence>
<dbReference type="Proteomes" id="UP000694680">
    <property type="component" value="Chromosome 13"/>
</dbReference>
<dbReference type="PROSITE" id="PS00022">
    <property type="entry name" value="EGF_1"/>
    <property type="match status" value="1"/>
</dbReference>
<dbReference type="InterPro" id="IPR049883">
    <property type="entry name" value="NOTCH1_EGF-like"/>
</dbReference>
<dbReference type="Pfam" id="PF07645">
    <property type="entry name" value="EGF_CA"/>
    <property type="match status" value="1"/>
</dbReference>
<comment type="caution">
    <text evidence="4">Lacks conserved residue(s) required for the propagation of feature annotation.</text>
</comment>
<organism evidence="6 7">
    <name type="scientific">Gouania willdenowi</name>
    <name type="common">Blunt-snouted clingfish</name>
    <name type="synonym">Lepadogaster willdenowi</name>
    <dbReference type="NCBI Taxonomy" id="441366"/>
    <lineage>
        <taxon>Eukaryota</taxon>
        <taxon>Metazoa</taxon>
        <taxon>Chordata</taxon>
        <taxon>Craniata</taxon>
        <taxon>Vertebrata</taxon>
        <taxon>Euteleostomi</taxon>
        <taxon>Actinopterygii</taxon>
        <taxon>Neopterygii</taxon>
        <taxon>Teleostei</taxon>
        <taxon>Neoteleostei</taxon>
        <taxon>Acanthomorphata</taxon>
        <taxon>Ovalentaria</taxon>
        <taxon>Blenniimorphae</taxon>
        <taxon>Blenniiformes</taxon>
        <taxon>Gobiesocoidei</taxon>
        <taxon>Gobiesocidae</taxon>
        <taxon>Gobiesocinae</taxon>
        <taxon>Gouania</taxon>
    </lineage>
</organism>
<feature type="domain" description="EGF-like" evidence="5">
    <location>
        <begin position="140"/>
        <end position="176"/>
    </location>
</feature>
<keyword evidence="3 4" id="KW-1015">Disulfide bond</keyword>
<dbReference type="SMART" id="SM00181">
    <property type="entry name" value="EGF"/>
    <property type="match status" value="4"/>
</dbReference>
<dbReference type="CDD" id="cd00054">
    <property type="entry name" value="EGF_CA"/>
    <property type="match status" value="3"/>
</dbReference>
<dbReference type="PROSITE" id="PS00010">
    <property type="entry name" value="ASX_HYDROXYL"/>
    <property type="match status" value="2"/>
</dbReference>
<dbReference type="PROSITE" id="PS50026">
    <property type="entry name" value="EGF_3"/>
    <property type="match status" value="3"/>
</dbReference>
<evidence type="ECO:0000256" key="3">
    <source>
        <dbReference type="ARBA" id="ARBA00023157"/>
    </source>
</evidence>
<keyword evidence="7" id="KW-1185">Reference proteome</keyword>
<sequence>KQHPCQNRARCNQNIYVSQEVLVLESAAVIFVSPQKEVFNCTCQTGFMGSRCEQDMDECQASPCKNEATCVNTEGSFFCRCQDGFTDTICSADEDECLKVECQNGGSCVATQEGYRCYCAPGFEAIFIMAKIIVWCPRATASPCHGVPCGNNGVCYDLWSDYFCECKIPFTGRNCTEGKTVTVFPVLVWFESSNCLLFLFFNATETYEDLVLWFNGTEYVEYVIKERFKRDYILKESMNTGKDGSADAVISIKFKTSEDGVLVFVQKQMENIMLKVCVMSHH</sequence>
<feature type="disulfide bond" evidence="4">
    <location>
        <begin position="81"/>
        <end position="90"/>
    </location>
</feature>
<dbReference type="InterPro" id="IPR000742">
    <property type="entry name" value="EGF"/>
</dbReference>
<dbReference type="PANTHER" id="PTHR24049">
    <property type="entry name" value="CRUMBS FAMILY MEMBER"/>
    <property type="match status" value="1"/>
</dbReference>
<dbReference type="PRINTS" id="PR00010">
    <property type="entry name" value="EGFBLOOD"/>
</dbReference>
<evidence type="ECO:0000313" key="7">
    <source>
        <dbReference type="Proteomes" id="UP000694680"/>
    </source>
</evidence>
<keyword evidence="1 4" id="KW-0245">EGF-like domain</keyword>
<dbReference type="InterPro" id="IPR001881">
    <property type="entry name" value="EGF-like_Ca-bd_dom"/>
</dbReference>
<dbReference type="InterPro" id="IPR000152">
    <property type="entry name" value="EGF-type_Asp/Asn_hydroxyl_site"/>
</dbReference>
<evidence type="ECO:0000256" key="2">
    <source>
        <dbReference type="ARBA" id="ARBA00022737"/>
    </source>
</evidence>
<evidence type="ECO:0000313" key="6">
    <source>
        <dbReference type="Ensembl" id="ENSGWIP00000024828.1"/>
    </source>
</evidence>
<proteinExistence type="predicted"/>
<dbReference type="PROSITE" id="PS01186">
    <property type="entry name" value="EGF_2"/>
    <property type="match status" value="2"/>
</dbReference>
<dbReference type="Ensembl" id="ENSGWIT00000027155.1">
    <property type="protein sequence ID" value="ENSGWIP00000024828.1"/>
    <property type="gene ID" value="ENSGWIG00000013139.1"/>
</dbReference>
<keyword evidence="2" id="KW-0677">Repeat</keyword>
<dbReference type="PROSITE" id="PS01187">
    <property type="entry name" value="EGF_CA"/>
    <property type="match status" value="1"/>
</dbReference>
<dbReference type="Pfam" id="PF00008">
    <property type="entry name" value="EGF"/>
    <property type="match status" value="2"/>
</dbReference>
<dbReference type="Gene3D" id="2.10.25.10">
    <property type="entry name" value="Laminin"/>
    <property type="match status" value="4"/>
</dbReference>
<reference evidence="6" key="1">
    <citation type="submission" date="2020-06" db="EMBL/GenBank/DDBJ databases">
        <authorList>
            <consortium name="Wellcome Sanger Institute Data Sharing"/>
        </authorList>
    </citation>
    <scope>NUCLEOTIDE SEQUENCE [LARGE SCALE GENOMIC DNA]</scope>
</reference>
<evidence type="ECO:0000256" key="4">
    <source>
        <dbReference type="PROSITE-ProRule" id="PRU00076"/>
    </source>
</evidence>
<evidence type="ECO:0000259" key="5">
    <source>
        <dbReference type="PROSITE" id="PS50026"/>
    </source>
</evidence>
<feature type="disulfide bond" evidence="4">
    <location>
        <begin position="166"/>
        <end position="175"/>
    </location>
</feature>
<dbReference type="SMART" id="SM00179">
    <property type="entry name" value="EGF_CA"/>
    <property type="match status" value="3"/>
</dbReference>
<dbReference type="PANTHER" id="PTHR24049:SF35">
    <property type="entry name" value="EGF-LIKE DOMAIN-CONTAINING PROTEIN"/>
    <property type="match status" value="1"/>
</dbReference>
<dbReference type="InterPro" id="IPR018097">
    <property type="entry name" value="EGF_Ca-bd_CS"/>
</dbReference>
<reference evidence="6" key="3">
    <citation type="submission" date="2025-09" db="UniProtKB">
        <authorList>
            <consortium name="Ensembl"/>
        </authorList>
    </citation>
    <scope>IDENTIFICATION</scope>
</reference>
<protein>
    <recommendedName>
        <fullName evidence="5">EGF-like domain-containing protein</fullName>
    </recommendedName>
</protein>
<dbReference type="SUPFAM" id="SSF57196">
    <property type="entry name" value="EGF/Laminin"/>
    <property type="match status" value="3"/>
</dbReference>
<dbReference type="GO" id="GO:0005509">
    <property type="term" value="F:calcium ion binding"/>
    <property type="evidence" value="ECO:0007669"/>
    <property type="project" value="InterPro"/>
</dbReference>
<accession>A0A8C5EYX8</accession>
<feature type="domain" description="EGF-like" evidence="5">
    <location>
        <begin position="93"/>
        <end position="129"/>
    </location>
</feature>
<dbReference type="InterPro" id="IPR051022">
    <property type="entry name" value="Notch_Cell-Fate_Det"/>
</dbReference>